<sequence>MFQITDALSGKWHLLAFAACCSAWSFSSGSFRFFPILIVFAYLLYLLIKNEWVLAAAIFSILLLVAADWLLIQEHGTILRGGQARFAGEIIDLPIIDGNQATFTLRTQRGEPIRVVERIASASVKSKLSTQLVPGLICSVQGTLEKPPLPGNFYAFNYRDYLKQHHVYWQMKTGDEPIRYGLDETLSSRLKRFRQQEVQFVHARFSPESAEMIASLVFGDDQLMDPELSSAYQYFGLVHLLVVSGMHIAVIFGTLFFLLRRIGFVREYTTLLFLVLIPIYVLLTGGEASIVRSGLTACFILLASLSRGHPVRASDVLSLTCLIMVVWDPKVISDLGFQLSFIVTFTLIVAGPGLLAKYKATGVRLFALAITSELAVFPIVIGHFYRLSLMSSFLSIFYVPYLSYIILPMSSLAYLISRLFPGCAAISSYLLDACLDMPQKLLLFLYRHPEAQLNYGAMTGWLLFFSFVVISASFCLWERTKGLKSLIILCTPLFVIYAAVRISDAIDPTGAVTFINVGQGDSILVQLPHRQGNLLIDTGGTLPYREPRWMQRRKPYEVGRATLLPELRALRVDSLDALVLTHRDYDHIGAFATLIGQIKIKKIIISQYFDPRTSDKRLFEKAVTDGASLSSMQAGDTLHLGNTAFHVISPLARAPDSNDNSLVIRTRLGGISWLFTGDLSVTGEQAIMNRQMQVKADILKLGHHGSRSATSEEWLTHVRPIIGIVSCGKNNRYGHPHPDVLARLASHGIHVMRTDRSGDLRFEFRGRRLTHVRTAE</sequence>
<evidence type="ECO:0000313" key="9">
    <source>
        <dbReference type="Proteomes" id="UP000823201"/>
    </source>
</evidence>
<feature type="transmembrane region" description="Helical" evidence="6">
    <location>
        <begin position="335"/>
        <end position="356"/>
    </location>
</feature>
<dbReference type="Pfam" id="PF03772">
    <property type="entry name" value="Competence"/>
    <property type="match status" value="1"/>
</dbReference>
<dbReference type="Pfam" id="PF00753">
    <property type="entry name" value="Lactamase_B"/>
    <property type="match status" value="1"/>
</dbReference>
<comment type="caution">
    <text evidence="8">The sequence shown here is derived from an EMBL/GenBank/DDBJ whole genome shotgun (WGS) entry which is preliminary data.</text>
</comment>
<reference evidence="8 9" key="1">
    <citation type="submission" date="2021-01" db="EMBL/GenBank/DDBJ databases">
        <title>Genomic Encyclopedia of Type Strains, Phase IV (KMG-IV): sequencing the most valuable type-strain genomes for metagenomic binning, comparative biology and taxonomic classification.</title>
        <authorList>
            <person name="Goeker M."/>
        </authorList>
    </citation>
    <scope>NUCLEOTIDE SEQUENCE [LARGE SCALE GENOMIC DNA]</scope>
    <source>
        <strain evidence="8 9">DSM 100968</strain>
    </source>
</reference>
<keyword evidence="3 6" id="KW-0812">Transmembrane</keyword>
<evidence type="ECO:0000256" key="6">
    <source>
        <dbReference type="SAM" id="Phobius"/>
    </source>
</evidence>
<dbReference type="NCBIfam" id="TIGR00360">
    <property type="entry name" value="ComEC_N-term"/>
    <property type="match status" value="1"/>
</dbReference>
<evidence type="ECO:0000256" key="4">
    <source>
        <dbReference type="ARBA" id="ARBA00022989"/>
    </source>
</evidence>
<dbReference type="InterPro" id="IPR036866">
    <property type="entry name" value="RibonucZ/Hydroxyglut_hydro"/>
</dbReference>
<feature type="transmembrane region" description="Helical" evidence="6">
    <location>
        <begin position="265"/>
        <end position="283"/>
    </location>
</feature>
<name>A0ABS2Q6E4_9BACL</name>
<dbReference type="InterPro" id="IPR052159">
    <property type="entry name" value="Competence_DNA_uptake"/>
</dbReference>
<dbReference type="PANTHER" id="PTHR30619">
    <property type="entry name" value="DNA INTERNALIZATION/COMPETENCE PROTEIN COMEC/REC2"/>
    <property type="match status" value="1"/>
</dbReference>
<evidence type="ECO:0000256" key="5">
    <source>
        <dbReference type="ARBA" id="ARBA00023136"/>
    </source>
</evidence>
<proteinExistence type="predicted"/>
<dbReference type="PANTHER" id="PTHR30619:SF7">
    <property type="entry name" value="BETA-LACTAMASE DOMAIN PROTEIN"/>
    <property type="match status" value="1"/>
</dbReference>
<dbReference type="InterPro" id="IPR035681">
    <property type="entry name" value="ComA-like_MBL"/>
</dbReference>
<protein>
    <submittedName>
        <fullName evidence="8">Competence protein ComEC</fullName>
    </submittedName>
</protein>
<dbReference type="CDD" id="cd07731">
    <property type="entry name" value="ComA-like_MBL-fold"/>
    <property type="match status" value="1"/>
</dbReference>
<evidence type="ECO:0000259" key="7">
    <source>
        <dbReference type="SMART" id="SM00849"/>
    </source>
</evidence>
<dbReference type="InterPro" id="IPR001279">
    <property type="entry name" value="Metallo-B-lactamas"/>
</dbReference>
<feature type="transmembrane region" description="Helical" evidence="6">
    <location>
        <begin position="12"/>
        <end position="45"/>
    </location>
</feature>
<dbReference type="InterPro" id="IPR004477">
    <property type="entry name" value="ComEC_N"/>
</dbReference>
<keyword evidence="5 6" id="KW-0472">Membrane</keyword>
<feature type="transmembrane region" description="Helical" evidence="6">
    <location>
        <begin position="52"/>
        <end position="72"/>
    </location>
</feature>
<dbReference type="NCBIfam" id="TIGR00361">
    <property type="entry name" value="ComEC_Rec2"/>
    <property type="match status" value="1"/>
</dbReference>
<organism evidence="8 9">
    <name type="scientific">Sporolactobacillus spathodeae</name>
    <dbReference type="NCBI Taxonomy" id="1465502"/>
    <lineage>
        <taxon>Bacteria</taxon>
        <taxon>Bacillati</taxon>
        <taxon>Bacillota</taxon>
        <taxon>Bacilli</taxon>
        <taxon>Bacillales</taxon>
        <taxon>Sporolactobacillaceae</taxon>
        <taxon>Sporolactobacillus</taxon>
    </lineage>
</organism>
<dbReference type="InterPro" id="IPR004797">
    <property type="entry name" value="Competence_ComEC/Rec2"/>
</dbReference>
<dbReference type="Pfam" id="PF13567">
    <property type="entry name" value="DUF4131"/>
    <property type="match status" value="1"/>
</dbReference>
<feature type="transmembrane region" description="Helical" evidence="6">
    <location>
        <begin position="363"/>
        <end position="381"/>
    </location>
</feature>
<keyword evidence="2" id="KW-1003">Cell membrane</keyword>
<keyword evidence="4 6" id="KW-1133">Transmembrane helix</keyword>
<gene>
    <name evidence="8" type="ORF">JOC27_000805</name>
</gene>
<feature type="transmembrane region" description="Helical" evidence="6">
    <location>
        <begin position="387"/>
        <end position="407"/>
    </location>
</feature>
<dbReference type="Proteomes" id="UP000823201">
    <property type="component" value="Unassembled WGS sequence"/>
</dbReference>
<dbReference type="SUPFAM" id="SSF56281">
    <property type="entry name" value="Metallo-hydrolase/oxidoreductase"/>
    <property type="match status" value="1"/>
</dbReference>
<feature type="transmembrane region" description="Helical" evidence="6">
    <location>
        <begin position="234"/>
        <end position="258"/>
    </location>
</feature>
<feature type="transmembrane region" description="Helical" evidence="6">
    <location>
        <begin position="458"/>
        <end position="476"/>
    </location>
</feature>
<evidence type="ECO:0000313" key="8">
    <source>
        <dbReference type="EMBL" id="MBM7657362.1"/>
    </source>
</evidence>
<accession>A0ABS2Q6E4</accession>
<dbReference type="Gene3D" id="3.60.15.10">
    <property type="entry name" value="Ribonuclease Z/Hydroxyacylglutathione hydrolase-like"/>
    <property type="match status" value="1"/>
</dbReference>
<evidence type="ECO:0000256" key="2">
    <source>
        <dbReference type="ARBA" id="ARBA00022475"/>
    </source>
</evidence>
<keyword evidence="9" id="KW-1185">Reference proteome</keyword>
<feature type="domain" description="Metallo-beta-lactamase" evidence="7">
    <location>
        <begin position="519"/>
        <end position="729"/>
    </location>
</feature>
<dbReference type="EMBL" id="JAFBEV010000005">
    <property type="protein sequence ID" value="MBM7657362.1"/>
    <property type="molecule type" value="Genomic_DNA"/>
</dbReference>
<dbReference type="InterPro" id="IPR025405">
    <property type="entry name" value="DUF4131"/>
</dbReference>
<evidence type="ECO:0000256" key="1">
    <source>
        <dbReference type="ARBA" id="ARBA00004651"/>
    </source>
</evidence>
<evidence type="ECO:0000256" key="3">
    <source>
        <dbReference type="ARBA" id="ARBA00022692"/>
    </source>
</evidence>
<dbReference type="SMART" id="SM00849">
    <property type="entry name" value="Lactamase_B"/>
    <property type="match status" value="1"/>
</dbReference>
<dbReference type="RefSeq" id="WP_205005705.1">
    <property type="nucleotide sequence ID" value="NZ_CBCRXA010000004.1"/>
</dbReference>
<comment type="subcellular location">
    <subcellularLocation>
        <location evidence="1">Cell membrane</location>
        <topology evidence="1">Multi-pass membrane protein</topology>
    </subcellularLocation>
</comment>